<dbReference type="EMBL" id="JARPUR010000003">
    <property type="protein sequence ID" value="KAK4879696.1"/>
    <property type="molecule type" value="Genomic_DNA"/>
</dbReference>
<evidence type="ECO:0000313" key="4">
    <source>
        <dbReference type="Proteomes" id="UP001353858"/>
    </source>
</evidence>
<dbReference type="Gene3D" id="3.30.70.1820">
    <property type="entry name" value="L1 transposable element, RRM domain"/>
    <property type="match status" value="1"/>
</dbReference>
<evidence type="ECO:0008006" key="5">
    <source>
        <dbReference type="Google" id="ProtNLM"/>
    </source>
</evidence>
<gene>
    <name evidence="3" type="ORF">RN001_007842</name>
</gene>
<sequence length="274" mass="32278">MFEQIHGNIQQLNSKLDAVMQEIKQVKEEKIILLEKLAVQEKRISMLEREVRKKNIVIKGIKDNEQENEKETQDKVNTVIQKTGINFNITEELDEARRIGKYNEGKTRPIMIKLMKESTKMNILKNAKTLKGTDIWIDEDYPKEVQEERRRLIPYMKEARNKGYKALIKYDKLIINNETYTTKDLEKDEEHENGETSDKSGQKRTVNERSPEKETEQEEESQDEVEEDNIEIRAPQKLEIEEIINKLGKKIGFANQSYSTKFPVEIDEVIYEID</sequence>
<organism evidence="3 4">
    <name type="scientific">Aquatica leii</name>
    <dbReference type="NCBI Taxonomy" id="1421715"/>
    <lineage>
        <taxon>Eukaryota</taxon>
        <taxon>Metazoa</taxon>
        <taxon>Ecdysozoa</taxon>
        <taxon>Arthropoda</taxon>
        <taxon>Hexapoda</taxon>
        <taxon>Insecta</taxon>
        <taxon>Pterygota</taxon>
        <taxon>Neoptera</taxon>
        <taxon>Endopterygota</taxon>
        <taxon>Coleoptera</taxon>
        <taxon>Polyphaga</taxon>
        <taxon>Elateriformia</taxon>
        <taxon>Elateroidea</taxon>
        <taxon>Lampyridae</taxon>
        <taxon>Luciolinae</taxon>
        <taxon>Aquatica</taxon>
    </lineage>
</organism>
<proteinExistence type="predicted"/>
<protein>
    <recommendedName>
        <fullName evidence="5">Transposase</fullName>
    </recommendedName>
</protein>
<reference evidence="4" key="1">
    <citation type="submission" date="2023-01" db="EMBL/GenBank/DDBJ databases">
        <title>Key to firefly adult light organ development and bioluminescence: homeobox transcription factors regulate luciferase expression and transportation to peroxisome.</title>
        <authorList>
            <person name="Fu X."/>
        </authorList>
    </citation>
    <scope>NUCLEOTIDE SEQUENCE [LARGE SCALE GENOMIC DNA]</scope>
</reference>
<evidence type="ECO:0000313" key="3">
    <source>
        <dbReference type="EMBL" id="KAK4879696.1"/>
    </source>
</evidence>
<feature type="compositionally biased region" description="Acidic residues" evidence="2">
    <location>
        <begin position="215"/>
        <end position="229"/>
    </location>
</feature>
<feature type="region of interest" description="Disordered" evidence="2">
    <location>
        <begin position="185"/>
        <end position="234"/>
    </location>
</feature>
<keyword evidence="1" id="KW-0175">Coiled coil</keyword>
<comment type="caution">
    <text evidence="3">The sequence shown here is derived from an EMBL/GenBank/DDBJ whole genome shotgun (WGS) entry which is preliminary data.</text>
</comment>
<dbReference type="AlphaFoldDB" id="A0AAN7PDR3"/>
<name>A0AAN7PDR3_9COLE</name>
<dbReference type="Proteomes" id="UP001353858">
    <property type="component" value="Unassembled WGS sequence"/>
</dbReference>
<feature type="coiled-coil region" evidence="1">
    <location>
        <begin position="2"/>
        <end position="43"/>
    </location>
</feature>
<accession>A0AAN7PDR3</accession>
<evidence type="ECO:0000256" key="1">
    <source>
        <dbReference type="SAM" id="Coils"/>
    </source>
</evidence>
<feature type="compositionally biased region" description="Basic and acidic residues" evidence="2">
    <location>
        <begin position="185"/>
        <end position="214"/>
    </location>
</feature>
<evidence type="ECO:0000256" key="2">
    <source>
        <dbReference type="SAM" id="MobiDB-lite"/>
    </source>
</evidence>
<keyword evidence="4" id="KW-1185">Reference proteome</keyword>